<feature type="transmembrane region" description="Helical" evidence="1">
    <location>
        <begin position="225"/>
        <end position="245"/>
    </location>
</feature>
<feature type="transmembrane region" description="Helical" evidence="1">
    <location>
        <begin position="70"/>
        <end position="90"/>
    </location>
</feature>
<evidence type="ECO:0008006" key="4">
    <source>
        <dbReference type="Google" id="ProtNLM"/>
    </source>
</evidence>
<dbReference type="PANTHER" id="PTHR37308">
    <property type="entry name" value="INTEGRAL MEMBRANE PROTEIN"/>
    <property type="match status" value="1"/>
</dbReference>
<sequence>MLADKFILALKGFCMGAADVVPGVSGGTMAFILGIYKSLLDAIRSFDQVWLQAIIRLDIKTVWQRPHFGFLLPLLIGLFAAVLFFTRVIPLPTLLNTHPEPIYGLFFGLIVGSIFTLLPTAVKKDWATVIFLLLGTIVGWLVVNLIPVDTPDAMWFIVFSGFVAISAMLLPGISGSFILLILNKYETILNGISHFNFSIIIPFGVGVLLGLVLFSRFFDWLLEHFYRPTLLFIIGILIGSLWRIWPFQERHYVMVREKARLMESTPLWPDFNATTGLALLMMLLGLVIVLGIHGVARWKKGERR</sequence>
<keyword evidence="1" id="KW-0472">Membrane</keyword>
<comment type="caution">
    <text evidence="2">The sequence shown here is derived from an EMBL/GenBank/DDBJ whole genome shotgun (WGS) entry which is preliminary data.</text>
</comment>
<feature type="transmembrane region" description="Helical" evidence="1">
    <location>
        <begin position="276"/>
        <end position="296"/>
    </location>
</feature>
<protein>
    <recommendedName>
        <fullName evidence="4">DUF368 domain-containing protein</fullName>
    </recommendedName>
</protein>
<evidence type="ECO:0000313" key="2">
    <source>
        <dbReference type="EMBL" id="OUD13052.1"/>
    </source>
</evidence>
<dbReference type="EMBL" id="MSLT01000018">
    <property type="protein sequence ID" value="OUD13052.1"/>
    <property type="molecule type" value="Genomic_DNA"/>
</dbReference>
<reference evidence="2 3" key="1">
    <citation type="submission" date="2016-12" db="EMBL/GenBank/DDBJ databases">
        <title>Thioflexothrix psekupsii D3 genome sequencing and assembly.</title>
        <authorList>
            <person name="Fomenkov A."/>
            <person name="Vincze T."/>
            <person name="Grabovich M."/>
            <person name="Anton B.P."/>
            <person name="Dubinina G."/>
            <person name="Orlova M."/>
            <person name="Belousova E."/>
            <person name="Roberts R.J."/>
        </authorList>
    </citation>
    <scope>NUCLEOTIDE SEQUENCE [LARGE SCALE GENOMIC DNA]</scope>
    <source>
        <strain evidence="2">D3</strain>
    </source>
</reference>
<dbReference type="OrthoDB" id="9793746at2"/>
<dbReference type="Proteomes" id="UP000194798">
    <property type="component" value="Unassembled WGS sequence"/>
</dbReference>
<feature type="transmembrane region" description="Helical" evidence="1">
    <location>
        <begin position="12"/>
        <end position="36"/>
    </location>
</feature>
<keyword evidence="3" id="KW-1185">Reference proteome</keyword>
<organism evidence="2 3">
    <name type="scientific">Thioflexithrix psekupsensis</name>
    <dbReference type="NCBI Taxonomy" id="1570016"/>
    <lineage>
        <taxon>Bacteria</taxon>
        <taxon>Pseudomonadati</taxon>
        <taxon>Pseudomonadota</taxon>
        <taxon>Gammaproteobacteria</taxon>
        <taxon>Thiotrichales</taxon>
        <taxon>Thioflexithrix</taxon>
    </lineage>
</organism>
<keyword evidence="1" id="KW-1133">Transmembrane helix</keyword>
<keyword evidence="1" id="KW-0812">Transmembrane</keyword>
<feature type="transmembrane region" description="Helical" evidence="1">
    <location>
        <begin position="126"/>
        <end position="146"/>
    </location>
</feature>
<dbReference type="RefSeq" id="WP_086488498.1">
    <property type="nucleotide sequence ID" value="NZ_MSLT01000018.1"/>
</dbReference>
<dbReference type="AlphaFoldDB" id="A0A251X600"/>
<dbReference type="Pfam" id="PF04018">
    <property type="entry name" value="VCA0040-like"/>
    <property type="match status" value="1"/>
</dbReference>
<accession>A0A251X600</accession>
<feature type="transmembrane region" description="Helical" evidence="1">
    <location>
        <begin position="153"/>
        <end position="182"/>
    </location>
</feature>
<dbReference type="PANTHER" id="PTHR37308:SF1">
    <property type="entry name" value="POLYPRENYL-PHOSPHATE TRANSPORTER"/>
    <property type="match status" value="1"/>
</dbReference>
<name>A0A251X600_9GAMM</name>
<dbReference type="InterPro" id="IPR007163">
    <property type="entry name" value="VCA0040-like"/>
</dbReference>
<proteinExistence type="predicted"/>
<feature type="transmembrane region" description="Helical" evidence="1">
    <location>
        <begin position="194"/>
        <end position="213"/>
    </location>
</feature>
<evidence type="ECO:0000256" key="1">
    <source>
        <dbReference type="SAM" id="Phobius"/>
    </source>
</evidence>
<evidence type="ECO:0000313" key="3">
    <source>
        <dbReference type="Proteomes" id="UP000194798"/>
    </source>
</evidence>
<gene>
    <name evidence="2" type="ORF">TPSD3_10390</name>
</gene>
<feature type="transmembrane region" description="Helical" evidence="1">
    <location>
        <begin position="102"/>
        <end position="120"/>
    </location>
</feature>